<protein>
    <submittedName>
        <fullName evidence="1">Uncharacterized protein</fullName>
    </submittedName>
</protein>
<keyword evidence="2" id="KW-1185">Reference proteome</keyword>
<gene>
    <name evidence="1" type="ORF">V8Q02_05090</name>
</gene>
<proteinExistence type="predicted"/>
<sequence length="73" mass="7925">MIEAGTRMGGESGQKDACSPIWIGLRACSVENLNYLRNDYATETVELVDVASILQTVCSEFADIGHAARYTDP</sequence>
<reference evidence="1 2" key="1">
    <citation type="submission" date="2024-01" db="EMBL/GenBank/DDBJ databases">
        <title>Draft genome sequences of three bacterial strains isolated from Acacia saligna represent a potential new species within the genus Rhizobium.</title>
        <authorList>
            <person name="Tambong J.T."/>
            <person name="Mnasri B."/>
        </authorList>
    </citation>
    <scope>NUCLEOTIDE SEQUENCE [LARGE SCALE GENOMIC DNA]</scope>
    <source>
        <strain evidence="1 2">1AS12I</strain>
    </source>
</reference>
<evidence type="ECO:0000313" key="2">
    <source>
        <dbReference type="Proteomes" id="UP001531129"/>
    </source>
</evidence>
<comment type="caution">
    <text evidence="1">The sequence shown here is derived from an EMBL/GenBank/DDBJ whole genome shotgun (WGS) entry which is preliminary data.</text>
</comment>
<dbReference type="RefSeq" id="WP_335910848.1">
    <property type="nucleotide sequence ID" value="NZ_JBAMYB010000002.1"/>
</dbReference>
<evidence type="ECO:0000313" key="1">
    <source>
        <dbReference type="EMBL" id="MEI1247399.1"/>
    </source>
</evidence>
<accession>A0ABU8CFG5</accession>
<organism evidence="1 2">
    <name type="scientific">Rhizobium aouanii</name>
    <dbReference type="NCBI Taxonomy" id="3118145"/>
    <lineage>
        <taxon>Bacteria</taxon>
        <taxon>Pseudomonadati</taxon>
        <taxon>Pseudomonadota</taxon>
        <taxon>Alphaproteobacteria</taxon>
        <taxon>Hyphomicrobiales</taxon>
        <taxon>Rhizobiaceae</taxon>
        <taxon>Rhizobium/Agrobacterium group</taxon>
        <taxon>Rhizobium</taxon>
    </lineage>
</organism>
<name>A0ABU8CFG5_9HYPH</name>
<dbReference type="EMBL" id="JBAMYC010000002">
    <property type="protein sequence ID" value="MEI1247399.1"/>
    <property type="molecule type" value="Genomic_DNA"/>
</dbReference>
<dbReference type="Proteomes" id="UP001531129">
    <property type="component" value="Unassembled WGS sequence"/>
</dbReference>